<dbReference type="Proteomes" id="UP000277204">
    <property type="component" value="Unassembled WGS sequence"/>
</dbReference>
<dbReference type="EMBL" id="UZAI01016910">
    <property type="protein sequence ID" value="VDP17922.1"/>
    <property type="molecule type" value="Genomic_DNA"/>
</dbReference>
<evidence type="ECO:0000256" key="1">
    <source>
        <dbReference type="ARBA" id="ARBA00007835"/>
    </source>
</evidence>
<evidence type="ECO:0000256" key="2">
    <source>
        <dbReference type="ARBA" id="ARBA00022729"/>
    </source>
</evidence>
<dbReference type="GO" id="GO:0009395">
    <property type="term" value="P:phospholipid catabolic process"/>
    <property type="evidence" value="ECO:0007669"/>
    <property type="project" value="TreeGrafter"/>
</dbReference>
<comment type="function">
    <text evidence="7">Putative phospholipase.</text>
</comment>
<dbReference type="PANTHER" id="PTHR12370">
    <property type="entry name" value="PHOSPHOLIPASE B-RELATED"/>
    <property type="match status" value="1"/>
</dbReference>
<keyword evidence="6" id="KW-0325">Glycoprotein</keyword>
<evidence type="ECO:0000256" key="4">
    <source>
        <dbReference type="ARBA" id="ARBA00022963"/>
    </source>
</evidence>
<sequence length="246" mass="27627">MVILTLSVVGGSTCMGRSVCAASMSGGFNEASLIQEFLKVLCSSVPLYNNQWMIFDAKRWPRNKRSLMIAEQLPGIVSSLDVTKILKNQGYWASYNLPFIDEIYILSGTKNMAKMHGDWYNDFMNDPLSACPCKPPYTSNKAISARDELNDPKGQYPIRSWSYRLHGGTDAKVVDLSMMNQLNMIAISGPTYDNLPPFRWSLIKDVTKPLMHPDKWQFPPVITKFVDYLSTNGNISAGFLSVESLF</sequence>
<evidence type="ECO:0000256" key="6">
    <source>
        <dbReference type="ARBA" id="ARBA00023180"/>
    </source>
</evidence>
<keyword evidence="2" id="KW-0732">Signal</keyword>
<dbReference type="InterPro" id="IPR007000">
    <property type="entry name" value="PLipase_B-like"/>
</dbReference>
<dbReference type="Gene3D" id="3.60.60.30">
    <property type="match status" value="1"/>
</dbReference>
<keyword evidence="5 7" id="KW-0443">Lipid metabolism</keyword>
<dbReference type="GO" id="GO:0005576">
    <property type="term" value="C:extracellular region"/>
    <property type="evidence" value="ECO:0007669"/>
    <property type="project" value="TreeGrafter"/>
</dbReference>
<dbReference type="PANTHER" id="PTHR12370:SF3">
    <property type="entry name" value="PHOSPHOLIPASE B-LIKE 2-RELATED"/>
    <property type="match status" value="1"/>
</dbReference>
<dbReference type="AlphaFoldDB" id="A0A183MGX6"/>
<evidence type="ECO:0000256" key="7">
    <source>
        <dbReference type="RuleBase" id="RU364138"/>
    </source>
</evidence>
<evidence type="ECO:0000256" key="5">
    <source>
        <dbReference type="ARBA" id="ARBA00023098"/>
    </source>
</evidence>
<keyword evidence="9" id="KW-1185">Reference proteome</keyword>
<evidence type="ECO:0000313" key="9">
    <source>
        <dbReference type="Proteomes" id="UP000277204"/>
    </source>
</evidence>
<reference evidence="8 9" key="1">
    <citation type="submission" date="2018-11" db="EMBL/GenBank/DDBJ databases">
        <authorList>
            <consortium name="Pathogen Informatics"/>
        </authorList>
    </citation>
    <scope>NUCLEOTIDE SEQUENCE [LARGE SCALE GENOMIC DNA]</scope>
    <source>
        <strain evidence="8 9">Zambia</strain>
    </source>
</reference>
<gene>
    <name evidence="8" type="ORF">SMRZ_LOCUS15301</name>
</gene>
<protein>
    <recommendedName>
        <fullName evidence="7">Phospholipase B-like</fullName>
        <ecNumber evidence="7">3.1.1.-</ecNumber>
    </recommendedName>
</protein>
<evidence type="ECO:0000256" key="3">
    <source>
        <dbReference type="ARBA" id="ARBA00022801"/>
    </source>
</evidence>
<organism evidence="8 9">
    <name type="scientific">Schistosoma margrebowiei</name>
    <dbReference type="NCBI Taxonomy" id="48269"/>
    <lineage>
        <taxon>Eukaryota</taxon>
        <taxon>Metazoa</taxon>
        <taxon>Spiralia</taxon>
        <taxon>Lophotrochozoa</taxon>
        <taxon>Platyhelminthes</taxon>
        <taxon>Trematoda</taxon>
        <taxon>Digenea</taxon>
        <taxon>Strigeidida</taxon>
        <taxon>Schistosomatoidea</taxon>
        <taxon>Schistosomatidae</taxon>
        <taxon>Schistosoma</taxon>
    </lineage>
</organism>
<keyword evidence="4 7" id="KW-0442">Lipid degradation</keyword>
<comment type="similarity">
    <text evidence="1 7">Belongs to the phospholipase B-like family.</text>
</comment>
<keyword evidence="3 7" id="KW-0378">Hydrolase</keyword>
<proteinExistence type="inferred from homology"/>
<accession>A0A183MGX6</accession>
<dbReference type="Pfam" id="PF04916">
    <property type="entry name" value="Phospholip_B"/>
    <property type="match status" value="1"/>
</dbReference>
<dbReference type="GO" id="GO:0004620">
    <property type="term" value="F:phospholipase activity"/>
    <property type="evidence" value="ECO:0007669"/>
    <property type="project" value="InterPro"/>
</dbReference>
<name>A0A183MGX6_9TREM</name>
<dbReference type="EC" id="3.1.1.-" evidence="7"/>
<evidence type="ECO:0000313" key="8">
    <source>
        <dbReference type="EMBL" id="VDP17922.1"/>
    </source>
</evidence>